<feature type="region of interest" description="Disordered" evidence="1">
    <location>
        <begin position="164"/>
        <end position="192"/>
    </location>
</feature>
<organism evidence="2 3">
    <name type="scientific">Dorcoceras hygrometricum</name>
    <dbReference type="NCBI Taxonomy" id="472368"/>
    <lineage>
        <taxon>Eukaryota</taxon>
        <taxon>Viridiplantae</taxon>
        <taxon>Streptophyta</taxon>
        <taxon>Embryophyta</taxon>
        <taxon>Tracheophyta</taxon>
        <taxon>Spermatophyta</taxon>
        <taxon>Magnoliopsida</taxon>
        <taxon>eudicotyledons</taxon>
        <taxon>Gunneridae</taxon>
        <taxon>Pentapetalae</taxon>
        <taxon>asterids</taxon>
        <taxon>lamiids</taxon>
        <taxon>Lamiales</taxon>
        <taxon>Gesneriaceae</taxon>
        <taxon>Didymocarpoideae</taxon>
        <taxon>Trichosporeae</taxon>
        <taxon>Loxocarpinae</taxon>
        <taxon>Dorcoceras</taxon>
    </lineage>
</organism>
<dbReference type="InterPro" id="IPR040003">
    <property type="entry name" value="PG18-like"/>
</dbReference>
<reference evidence="2 3" key="1">
    <citation type="journal article" date="2015" name="Proc. Natl. Acad. Sci. U.S.A.">
        <title>The resurrection genome of Boea hygrometrica: A blueprint for survival of dehydration.</title>
        <authorList>
            <person name="Xiao L."/>
            <person name="Yang G."/>
            <person name="Zhang L."/>
            <person name="Yang X."/>
            <person name="Zhao S."/>
            <person name="Ji Z."/>
            <person name="Zhou Q."/>
            <person name="Hu M."/>
            <person name="Wang Y."/>
            <person name="Chen M."/>
            <person name="Xu Y."/>
            <person name="Jin H."/>
            <person name="Xiao X."/>
            <person name="Hu G."/>
            <person name="Bao F."/>
            <person name="Hu Y."/>
            <person name="Wan P."/>
            <person name="Li L."/>
            <person name="Deng X."/>
            <person name="Kuang T."/>
            <person name="Xiang C."/>
            <person name="Zhu J.K."/>
            <person name="Oliver M.J."/>
            <person name="He Y."/>
        </authorList>
    </citation>
    <scope>NUCLEOTIDE SEQUENCE [LARGE SCALE GENOMIC DNA]</scope>
    <source>
        <strain evidence="3">cv. XS01</strain>
    </source>
</reference>
<dbReference type="EMBL" id="KQ987249">
    <property type="protein sequence ID" value="KZV57810.1"/>
    <property type="molecule type" value="Genomic_DNA"/>
</dbReference>
<sequence>MSGGGVIAASQQAYSVCSRPCNQSITRQKSAVFWREHLSFSSNLKLVSIGPHKFRGINLRSVGCRSTGDSGENESRTILDAFFLGKALAETLNERIESSVGEFLSIVGRLQAEQQKQLQEFQDEVLEKAKRAKEQAAREAMETQGTVSKFSAADVSGVNDGVVTTSSSYTPKIDSSLKPSTEDPVLRMFKDD</sequence>
<dbReference type="GO" id="GO:0010027">
    <property type="term" value="P:thylakoid membrane organization"/>
    <property type="evidence" value="ECO:0007669"/>
    <property type="project" value="InterPro"/>
</dbReference>
<name>A0A2Z7DDB1_9LAMI</name>
<accession>A0A2Z7DDB1</accession>
<evidence type="ECO:0000313" key="2">
    <source>
        <dbReference type="EMBL" id="KZV57810.1"/>
    </source>
</evidence>
<proteinExistence type="predicted"/>
<gene>
    <name evidence="2" type="ORF">F511_21320</name>
</gene>
<evidence type="ECO:0000313" key="3">
    <source>
        <dbReference type="Proteomes" id="UP000250235"/>
    </source>
</evidence>
<dbReference type="OrthoDB" id="532061at2759"/>
<dbReference type="AlphaFoldDB" id="A0A2Z7DDB1"/>
<keyword evidence="3" id="KW-1185">Reference proteome</keyword>
<dbReference type="PANTHER" id="PTHR35745">
    <property type="entry name" value="BNACNNG14650D PROTEIN"/>
    <property type="match status" value="1"/>
</dbReference>
<dbReference type="GO" id="GO:0009535">
    <property type="term" value="C:chloroplast thylakoid membrane"/>
    <property type="evidence" value="ECO:0007669"/>
    <property type="project" value="TreeGrafter"/>
</dbReference>
<dbReference type="Proteomes" id="UP000250235">
    <property type="component" value="Unassembled WGS sequence"/>
</dbReference>
<dbReference type="PANTHER" id="PTHR35745:SF1">
    <property type="entry name" value="OS04G0513000 PROTEIN"/>
    <property type="match status" value="1"/>
</dbReference>
<dbReference type="Pfam" id="PF20711">
    <property type="entry name" value="DUF6825"/>
    <property type="match status" value="1"/>
</dbReference>
<protein>
    <submittedName>
        <fullName evidence="2">Uncharacterized protein</fullName>
    </submittedName>
</protein>
<feature type="compositionally biased region" description="Basic and acidic residues" evidence="1">
    <location>
        <begin position="180"/>
        <end position="192"/>
    </location>
</feature>
<evidence type="ECO:0000256" key="1">
    <source>
        <dbReference type="SAM" id="MobiDB-lite"/>
    </source>
</evidence>